<dbReference type="Proteomes" id="UP000006352">
    <property type="component" value="Unassembled WGS sequence"/>
</dbReference>
<feature type="region of interest" description="Disordered" evidence="1">
    <location>
        <begin position="338"/>
        <end position="367"/>
    </location>
</feature>
<dbReference type="GeneID" id="24098253"/>
<dbReference type="AlphaFoldDB" id="J4HXK8"/>
<keyword evidence="2" id="KW-1133">Transmembrane helix</keyword>
<feature type="compositionally biased region" description="Pro residues" evidence="1">
    <location>
        <begin position="173"/>
        <end position="194"/>
    </location>
</feature>
<keyword evidence="2" id="KW-0472">Membrane</keyword>
<feature type="compositionally biased region" description="Low complexity" evidence="1">
    <location>
        <begin position="151"/>
        <end position="172"/>
    </location>
</feature>
<dbReference type="HOGENOM" id="CLU_538640_0_0_1"/>
<feature type="transmembrane region" description="Helical" evidence="2">
    <location>
        <begin position="270"/>
        <end position="295"/>
    </location>
</feature>
<feature type="region of interest" description="Disordered" evidence="1">
    <location>
        <begin position="151"/>
        <end position="251"/>
    </location>
</feature>
<feature type="compositionally biased region" description="Low complexity" evidence="1">
    <location>
        <begin position="355"/>
        <end position="366"/>
    </location>
</feature>
<feature type="compositionally biased region" description="Polar residues" evidence="1">
    <location>
        <begin position="338"/>
        <end position="350"/>
    </location>
</feature>
<gene>
    <name evidence="3" type="ORF">FIBRA_05471</name>
</gene>
<organism evidence="3 4">
    <name type="scientific">Fibroporia radiculosa</name>
    <dbReference type="NCBI Taxonomy" id="599839"/>
    <lineage>
        <taxon>Eukaryota</taxon>
        <taxon>Fungi</taxon>
        <taxon>Dikarya</taxon>
        <taxon>Basidiomycota</taxon>
        <taxon>Agaricomycotina</taxon>
        <taxon>Agaricomycetes</taxon>
        <taxon>Polyporales</taxon>
        <taxon>Fibroporiaceae</taxon>
        <taxon>Fibroporia</taxon>
    </lineage>
</organism>
<reference evidence="3 4" key="1">
    <citation type="journal article" date="2012" name="Appl. Environ. Microbiol.">
        <title>Short-read sequencing for genomic analysis of the brown rot fungus Fibroporia radiculosa.</title>
        <authorList>
            <person name="Tang J.D."/>
            <person name="Perkins A.D."/>
            <person name="Sonstegard T.S."/>
            <person name="Schroeder S.G."/>
            <person name="Burgess S.C."/>
            <person name="Diehl S.V."/>
        </authorList>
    </citation>
    <scope>NUCLEOTIDE SEQUENCE [LARGE SCALE GENOMIC DNA]</scope>
    <source>
        <strain evidence="3 4">TFFH 294</strain>
    </source>
</reference>
<accession>J4HXK8</accession>
<feature type="compositionally biased region" description="Low complexity" evidence="1">
    <location>
        <begin position="195"/>
        <end position="251"/>
    </location>
</feature>
<dbReference type="OrthoDB" id="2757989at2759"/>
<evidence type="ECO:0000256" key="2">
    <source>
        <dbReference type="SAM" id="Phobius"/>
    </source>
</evidence>
<dbReference type="InParanoid" id="J4HXK8"/>
<keyword evidence="2" id="KW-0812">Transmembrane</keyword>
<proteinExistence type="predicted"/>
<feature type="region of interest" description="Disordered" evidence="1">
    <location>
        <begin position="400"/>
        <end position="446"/>
    </location>
</feature>
<keyword evidence="4" id="KW-1185">Reference proteome</keyword>
<evidence type="ECO:0000256" key="1">
    <source>
        <dbReference type="SAM" id="MobiDB-lite"/>
    </source>
</evidence>
<sequence>MATLQFNSSAVILDDTSPLISYSSGWVLAGSSAEYNQTRHGASTAGQTATFTFNGTSIAVYGSLGSIDVYGQPQTQYSIDGEVSAVYDAPIITPGTYTDHTLFYCSPPLTAGVHTLGIENLNGTAPSEFWLDYIIYVPSDLQAVLATSTSQTSAAPTTSSSSNSVATTTTPTSTPPVLTPPTSTPPTSTPPTSTPPTSNSPTSTASTSTTLASSSSTSPTSTVPTRAATTLTNPPLPTAPATITTSVSSTSSGTAGKVASAALSSKSTNVGAIAGSVVGGVVGLALIFAALFFFYRRKRNTGVYFGDGILAASSDARPFASWPNDSVITGQNFRQSTDIQSSLGSPSQHMGTYVHSPTQHSSTTSTLPYPATLPAGIATTHEVRTLPTIAGGSVDVFPLPEKASQPVPDSAHISSGSTVSLPRRLPDPEIRSMLSTVGDTPPAYTR</sequence>
<protein>
    <submittedName>
        <fullName evidence="3">Uncharacterized protein</fullName>
    </submittedName>
</protein>
<dbReference type="RefSeq" id="XP_012182625.1">
    <property type="nucleotide sequence ID" value="XM_012327235.1"/>
</dbReference>
<evidence type="ECO:0000313" key="4">
    <source>
        <dbReference type="Proteomes" id="UP000006352"/>
    </source>
</evidence>
<evidence type="ECO:0000313" key="3">
    <source>
        <dbReference type="EMBL" id="CCM03342.1"/>
    </source>
</evidence>
<dbReference type="EMBL" id="HE797111">
    <property type="protein sequence ID" value="CCM03342.1"/>
    <property type="molecule type" value="Genomic_DNA"/>
</dbReference>
<name>J4HXK8_9APHY</name>
<dbReference type="Gene3D" id="2.60.120.260">
    <property type="entry name" value="Galactose-binding domain-like"/>
    <property type="match status" value="1"/>
</dbReference>